<proteinExistence type="predicted"/>
<evidence type="ECO:0000313" key="2">
    <source>
        <dbReference type="EMBL" id="AJG37893.1"/>
    </source>
</evidence>
<keyword evidence="1" id="KW-1133">Transmembrane helix</keyword>
<sequence>MKKRKFRPFWSYDVLKTEAWLNSMASKGWVLTKIHFLRRLFVFEKGEVRNTDLKIIYDKNTFGAPEMIKEDTSFEEVLAEKHYYVLNVLDSTSEYIPSHEKLLSRNQKIKYVVGLILLINIMMTMFPMLIITFAIIFGEGITFESTEVMESSPYTLGEIVVGIIQIFLYLFSLMIPTWMIYTYFKLGKSNKRLIKECGVNLDVKFTTPNNKISSKEEWKEMKKSNKLVRKIKIGWFYSPDKIEAWLEGMEKKGFNLLRMSKLGNSFYFEKGTPRNVKYHVDYQNKNDHDYFNINKESGWDLFFTSVTRFFAFSVWGQVYDEQMPTFYTDKETKIKHAKRLAISFTVWMIPMAILYIGLSILYFTSFTSFDELDFSSWLLFTPIMFLIVSLEYSIFTYRIIRYYFRIKKSVV</sequence>
<keyword evidence="1" id="KW-0812">Transmembrane</keyword>
<feature type="transmembrane region" description="Helical" evidence="1">
    <location>
        <begin position="377"/>
        <end position="400"/>
    </location>
</feature>
<dbReference type="Pfam" id="PF11193">
    <property type="entry name" value="DUF2812"/>
    <property type="match status" value="2"/>
</dbReference>
<feature type="transmembrane region" description="Helical" evidence="1">
    <location>
        <begin position="159"/>
        <end position="184"/>
    </location>
</feature>
<organism evidence="2">
    <name type="scientific">Firmicutes bacterium enrichment culture clone fosmid MGS-M1</name>
    <dbReference type="NCBI Taxonomy" id="1549348"/>
    <lineage>
        <taxon>Bacteria</taxon>
        <taxon>Bacillati</taxon>
        <taxon>Bacillota</taxon>
        <taxon>environmental samples</taxon>
    </lineage>
</organism>
<accession>A0A0B5KU76</accession>
<feature type="transmembrane region" description="Helical" evidence="1">
    <location>
        <begin position="340"/>
        <end position="365"/>
    </location>
</feature>
<feature type="transmembrane region" description="Helical" evidence="1">
    <location>
        <begin position="111"/>
        <end position="137"/>
    </location>
</feature>
<reference evidence="2" key="1">
    <citation type="journal article" date="2015" name="Environ. Microbiol.">
        <title>Pressure adaptation is linked to thermal adaptation in salt-saturated marine habitats.</title>
        <authorList>
            <consortium name="The MAMBA Consortium"/>
            <person name="Alcaide M."/>
            <person name="Stogios P.J."/>
            <person name="Lafraya A."/>
            <person name="Tchigvintsev A."/>
            <person name="Flick R."/>
            <person name="Bargiela R."/>
            <person name="Chernikova T.N."/>
            <person name="Reva O.N."/>
            <person name="Hai T."/>
            <person name="Leggewie C.C."/>
            <person name="Katzke N."/>
            <person name="La Cono V."/>
            <person name="Matesanz R."/>
            <person name="Jebbar M."/>
            <person name="Jaeger K.E."/>
            <person name="Yakimov M.M."/>
            <person name="Yakunin A.F."/>
            <person name="Golyshin P.N."/>
            <person name="Golyshina O.V."/>
            <person name="Savchenko A."/>
            <person name="Ferrer M."/>
        </authorList>
    </citation>
    <scope>NUCLEOTIDE SEQUENCE</scope>
</reference>
<protein>
    <submittedName>
        <fullName evidence="2">Membrane protein</fullName>
    </submittedName>
</protein>
<dbReference type="AlphaFoldDB" id="A0A0B5KU76"/>
<dbReference type="EMBL" id="KF831414">
    <property type="protein sequence ID" value="AJG37893.1"/>
    <property type="molecule type" value="Genomic_DNA"/>
</dbReference>
<name>A0A0B5KU76_9FIRM</name>
<keyword evidence="1" id="KW-0472">Membrane</keyword>
<evidence type="ECO:0000256" key="1">
    <source>
        <dbReference type="SAM" id="Phobius"/>
    </source>
</evidence>
<dbReference type="InterPro" id="IPR021359">
    <property type="entry name" value="DUF2812"/>
</dbReference>